<evidence type="ECO:0008006" key="5">
    <source>
        <dbReference type="Google" id="ProtNLM"/>
    </source>
</evidence>
<feature type="transmembrane region" description="Helical" evidence="2">
    <location>
        <begin position="141"/>
        <end position="163"/>
    </location>
</feature>
<feature type="region of interest" description="Disordered" evidence="1">
    <location>
        <begin position="182"/>
        <end position="206"/>
    </location>
</feature>
<accession>A0A3A4KE36</accession>
<feature type="transmembrane region" description="Helical" evidence="2">
    <location>
        <begin position="66"/>
        <end position="92"/>
    </location>
</feature>
<evidence type="ECO:0000256" key="2">
    <source>
        <dbReference type="SAM" id="Phobius"/>
    </source>
</evidence>
<evidence type="ECO:0000313" key="4">
    <source>
        <dbReference type="Proteomes" id="UP000266677"/>
    </source>
</evidence>
<evidence type="ECO:0000313" key="3">
    <source>
        <dbReference type="EMBL" id="RJO70719.1"/>
    </source>
</evidence>
<name>A0A3A4KE36_9NOCA</name>
<gene>
    <name evidence="3" type="ORF">D5S18_26305</name>
</gene>
<keyword evidence="2" id="KW-0812">Transmembrane</keyword>
<comment type="caution">
    <text evidence="3">The sequence shown here is derived from an EMBL/GenBank/DDBJ whole genome shotgun (WGS) entry which is preliminary data.</text>
</comment>
<reference evidence="3 4" key="1">
    <citation type="submission" date="2018-09" db="EMBL/GenBank/DDBJ databases">
        <title>YIM PH21274 draft genome.</title>
        <authorList>
            <person name="Miao C."/>
        </authorList>
    </citation>
    <scope>NUCLEOTIDE SEQUENCE [LARGE SCALE GENOMIC DNA]</scope>
    <source>
        <strain evidence="3 4">YIM PH 21724</strain>
    </source>
</reference>
<dbReference type="Proteomes" id="UP000266677">
    <property type="component" value="Unassembled WGS sequence"/>
</dbReference>
<dbReference type="AlphaFoldDB" id="A0A3A4KE36"/>
<evidence type="ECO:0000256" key="1">
    <source>
        <dbReference type="SAM" id="MobiDB-lite"/>
    </source>
</evidence>
<sequence length="206" mass="21394">MLVVSASLCFCGYGAIRLVGKASGHYGPGIAWQAAHLAGLAALALFVPVVLGLGRGLPRGPVRTGVLSVPLMGSAAAIIQFGIDIVFAVLAPDATRMTTLYRDFSAIPGVSAVVYTVGPQLFYAGLVLLVVLLVRVGRLPWWSAVVLVVSVLLSIVSLDLLPITSLGILGALLPAGRLSDEHTGPRTRIPDAELDPVPLEQHPGHA</sequence>
<feature type="transmembrane region" description="Helical" evidence="2">
    <location>
        <begin position="112"/>
        <end position="134"/>
    </location>
</feature>
<keyword evidence="4" id="KW-1185">Reference proteome</keyword>
<dbReference type="EMBL" id="QZFU01000036">
    <property type="protein sequence ID" value="RJO70719.1"/>
    <property type="molecule type" value="Genomic_DNA"/>
</dbReference>
<organism evidence="3 4">
    <name type="scientific">Nocardia panacis</name>
    <dbReference type="NCBI Taxonomy" id="2340916"/>
    <lineage>
        <taxon>Bacteria</taxon>
        <taxon>Bacillati</taxon>
        <taxon>Actinomycetota</taxon>
        <taxon>Actinomycetes</taxon>
        <taxon>Mycobacteriales</taxon>
        <taxon>Nocardiaceae</taxon>
        <taxon>Nocardia</taxon>
    </lineage>
</organism>
<feature type="transmembrane region" description="Helical" evidence="2">
    <location>
        <begin position="30"/>
        <end position="54"/>
    </location>
</feature>
<feature type="compositionally biased region" description="Basic and acidic residues" evidence="1">
    <location>
        <begin position="182"/>
        <end position="191"/>
    </location>
</feature>
<keyword evidence="2" id="KW-0472">Membrane</keyword>
<protein>
    <recommendedName>
        <fullName evidence="5">DUF4386 domain-containing protein</fullName>
    </recommendedName>
</protein>
<proteinExistence type="predicted"/>
<keyword evidence="2" id="KW-1133">Transmembrane helix</keyword>